<accession>A0A1S6HWX3</accession>
<dbReference type="STRING" id="225848.Sps_04999"/>
<dbReference type="InterPro" id="IPR027385">
    <property type="entry name" value="Beta-barrel_OMP"/>
</dbReference>
<keyword evidence="1 2" id="KW-0732">Signal</keyword>
<evidence type="ECO:0000256" key="1">
    <source>
        <dbReference type="ARBA" id="ARBA00022729"/>
    </source>
</evidence>
<name>A0A1S6HWX3_9GAMM</name>
<dbReference type="Gene3D" id="2.40.160.20">
    <property type="match status" value="1"/>
</dbReference>
<evidence type="ECO:0000313" key="4">
    <source>
        <dbReference type="EMBL" id="AQS40077.1"/>
    </source>
</evidence>
<organism evidence="4 5">
    <name type="scientific">Shewanella psychrophila</name>
    <dbReference type="NCBI Taxonomy" id="225848"/>
    <lineage>
        <taxon>Bacteria</taxon>
        <taxon>Pseudomonadati</taxon>
        <taxon>Pseudomonadota</taxon>
        <taxon>Gammaproteobacteria</taxon>
        <taxon>Alteromonadales</taxon>
        <taxon>Shewanellaceae</taxon>
        <taxon>Shewanella</taxon>
    </lineage>
</organism>
<evidence type="ECO:0000313" key="5">
    <source>
        <dbReference type="Proteomes" id="UP000189545"/>
    </source>
</evidence>
<dbReference type="Proteomes" id="UP000189545">
    <property type="component" value="Chromosome"/>
</dbReference>
<protein>
    <submittedName>
        <fullName evidence="4">Outer membrane protein beta-barrel domain</fullName>
    </submittedName>
</protein>
<dbReference type="SUPFAM" id="SSF56925">
    <property type="entry name" value="OMPA-like"/>
    <property type="match status" value="1"/>
</dbReference>
<evidence type="ECO:0000259" key="3">
    <source>
        <dbReference type="Pfam" id="PF13505"/>
    </source>
</evidence>
<dbReference type="RefSeq" id="WP_077754913.1">
    <property type="nucleotide sequence ID" value="NZ_CP014782.1"/>
</dbReference>
<dbReference type="EMBL" id="CP014782">
    <property type="protein sequence ID" value="AQS40077.1"/>
    <property type="molecule type" value="Genomic_DNA"/>
</dbReference>
<dbReference type="Pfam" id="PF13505">
    <property type="entry name" value="OMP_b-brl"/>
    <property type="match status" value="1"/>
</dbReference>
<feature type="signal peptide" evidence="2">
    <location>
        <begin position="1"/>
        <end position="22"/>
    </location>
</feature>
<feature type="domain" description="Outer membrane protein beta-barrel" evidence="3">
    <location>
        <begin position="7"/>
        <end position="205"/>
    </location>
</feature>
<dbReference type="InterPro" id="IPR011250">
    <property type="entry name" value="OMP/PagP_B-barrel"/>
</dbReference>
<feature type="chain" id="PRO_5013386144" evidence="2">
    <location>
        <begin position="23"/>
        <end position="205"/>
    </location>
</feature>
<reference evidence="4 5" key="1">
    <citation type="submission" date="2016-03" db="EMBL/GenBank/DDBJ databases">
        <title>Complete genome sequence of Shewanella psychrophila WP2, a deep sea bacterium isolated from west Pacific sediment.</title>
        <authorList>
            <person name="Xu G."/>
            <person name="Jian H."/>
        </authorList>
    </citation>
    <scope>NUCLEOTIDE SEQUENCE [LARGE SCALE GENOMIC DNA]</scope>
    <source>
        <strain evidence="4 5">WP2</strain>
    </source>
</reference>
<dbReference type="AlphaFoldDB" id="A0A1S6HWX3"/>
<gene>
    <name evidence="4" type="ORF">Sps_04999</name>
</gene>
<sequence length="205" mass="22630">MKLNKLLLAVSITSLTAAPAFASDWFIGGSVGSQKNVFEESHTTPKPEQFAEDFNLKVSEYDVVYSIRAGKYFGNSSEHRVYGTYSYNSGTSKELGNGDFTQQNFLASYDYLIPMGQSNINWFIGATAGYAHTEMSGSHLGSKGGFVYGGQTGFMMDISDNVSAEIGYRYLKQDYTKGVTDDLGHTTELSLNDSQQAYFGIDYRF</sequence>
<keyword evidence="5" id="KW-1185">Reference proteome</keyword>
<proteinExistence type="predicted"/>
<dbReference type="OrthoDB" id="6384953at2"/>
<evidence type="ECO:0000256" key="2">
    <source>
        <dbReference type="SAM" id="SignalP"/>
    </source>
</evidence>
<dbReference type="KEGG" id="spsw:Sps_04999"/>